<dbReference type="KEGG" id="acab:QRX50_27665"/>
<evidence type="ECO:0000256" key="1">
    <source>
        <dbReference type="SAM" id="MobiDB-lite"/>
    </source>
</evidence>
<proteinExistence type="predicted"/>
<dbReference type="RefSeq" id="WP_285974778.1">
    <property type="nucleotide sequence ID" value="NZ_CP127294.1"/>
</dbReference>
<dbReference type="AlphaFoldDB" id="A0A9Y2N2P9"/>
<sequence length="86" mass="8934">MRSRVVTTPQRRPSRHAKCAAASVMSTTGTSSSSRAPSRLHAMVPAGPSADAPTAVFEPRGSRSLVLGAGAAARGRPWPQPTREIA</sequence>
<keyword evidence="3" id="KW-1185">Reference proteome</keyword>
<protein>
    <submittedName>
        <fullName evidence="2">Uncharacterized protein</fullName>
    </submittedName>
</protein>
<feature type="region of interest" description="Disordered" evidence="1">
    <location>
        <begin position="1"/>
        <end position="56"/>
    </location>
</feature>
<feature type="compositionally biased region" description="Polar residues" evidence="1">
    <location>
        <begin position="1"/>
        <end position="11"/>
    </location>
</feature>
<name>A0A9Y2N2P9_9PSEU</name>
<accession>A0A9Y2N2P9</accession>
<reference evidence="2 3" key="1">
    <citation type="submission" date="2023-06" db="EMBL/GenBank/DDBJ databases">
        <authorList>
            <person name="Oyuntsetseg B."/>
            <person name="Kim S.B."/>
        </authorList>
    </citation>
    <scope>NUCLEOTIDE SEQUENCE [LARGE SCALE GENOMIC DNA]</scope>
    <source>
        <strain evidence="2 3">2-15</strain>
    </source>
</reference>
<dbReference type="Proteomes" id="UP001236014">
    <property type="component" value="Chromosome"/>
</dbReference>
<dbReference type="EMBL" id="CP127294">
    <property type="protein sequence ID" value="WIX84252.1"/>
    <property type="molecule type" value="Genomic_DNA"/>
</dbReference>
<gene>
    <name evidence="2" type="ORF">QRX50_27665</name>
</gene>
<feature type="compositionally biased region" description="Low complexity" evidence="1">
    <location>
        <begin position="20"/>
        <end position="37"/>
    </location>
</feature>
<evidence type="ECO:0000313" key="3">
    <source>
        <dbReference type="Proteomes" id="UP001236014"/>
    </source>
</evidence>
<organism evidence="2 3">
    <name type="scientific">Amycolatopsis carbonis</name>
    <dbReference type="NCBI Taxonomy" id="715471"/>
    <lineage>
        <taxon>Bacteria</taxon>
        <taxon>Bacillati</taxon>
        <taxon>Actinomycetota</taxon>
        <taxon>Actinomycetes</taxon>
        <taxon>Pseudonocardiales</taxon>
        <taxon>Pseudonocardiaceae</taxon>
        <taxon>Amycolatopsis</taxon>
    </lineage>
</organism>
<evidence type="ECO:0000313" key="2">
    <source>
        <dbReference type="EMBL" id="WIX84252.1"/>
    </source>
</evidence>